<evidence type="ECO:0000256" key="3">
    <source>
        <dbReference type="ARBA" id="ARBA00023163"/>
    </source>
</evidence>
<evidence type="ECO:0000256" key="4">
    <source>
        <dbReference type="PROSITE-ProRule" id="PRU00335"/>
    </source>
</evidence>
<evidence type="ECO:0000259" key="6">
    <source>
        <dbReference type="PROSITE" id="PS50977"/>
    </source>
</evidence>
<dbReference type="RefSeq" id="WP_370439985.1">
    <property type="nucleotide sequence ID" value="NZ_JBGFTU010000003.1"/>
</dbReference>
<dbReference type="InterPro" id="IPR009057">
    <property type="entry name" value="Homeodomain-like_sf"/>
</dbReference>
<dbReference type="Pfam" id="PF00440">
    <property type="entry name" value="TetR_N"/>
    <property type="match status" value="1"/>
</dbReference>
<reference evidence="7 8" key="1">
    <citation type="submission" date="2024-07" db="EMBL/GenBank/DDBJ databases">
        <authorList>
            <person name="Thanompreechachai J."/>
            <person name="Duangmal K."/>
        </authorList>
    </citation>
    <scope>NUCLEOTIDE SEQUENCE [LARGE SCALE GENOMIC DNA]</scope>
    <source>
        <strain evidence="7 8">LSe6-4</strain>
    </source>
</reference>
<feature type="region of interest" description="Disordered" evidence="5">
    <location>
        <begin position="136"/>
        <end position="180"/>
    </location>
</feature>
<dbReference type="PANTHER" id="PTHR30055:SF234">
    <property type="entry name" value="HTH-TYPE TRANSCRIPTIONAL REGULATOR BETI"/>
    <property type="match status" value="1"/>
</dbReference>
<evidence type="ECO:0000256" key="5">
    <source>
        <dbReference type="SAM" id="MobiDB-lite"/>
    </source>
</evidence>
<dbReference type="EMBL" id="JBGFTU010000003">
    <property type="protein sequence ID" value="MEZ0163727.1"/>
    <property type="molecule type" value="Genomic_DNA"/>
</dbReference>
<evidence type="ECO:0000313" key="7">
    <source>
        <dbReference type="EMBL" id="MEZ0163727.1"/>
    </source>
</evidence>
<dbReference type="PROSITE" id="PS50977">
    <property type="entry name" value="HTH_TETR_2"/>
    <property type="match status" value="1"/>
</dbReference>
<feature type="compositionally biased region" description="Gly residues" evidence="5">
    <location>
        <begin position="1"/>
        <end position="15"/>
    </location>
</feature>
<feature type="region of interest" description="Disordered" evidence="5">
    <location>
        <begin position="46"/>
        <end position="80"/>
    </location>
</feature>
<organism evidence="7 8">
    <name type="scientific">Kineococcus halophytocola</name>
    <dbReference type="NCBI Taxonomy" id="3234027"/>
    <lineage>
        <taxon>Bacteria</taxon>
        <taxon>Bacillati</taxon>
        <taxon>Actinomycetota</taxon>
        <taxon>Actinomycetes</taxon>
        <taxon>Kineosporiales</taxon>
        <taxon>Kineosporiaceae</taxon>
        <taxon>Kineococcus</taxon>
    </lineage>
</organism>
<dbReference type="InterPro" id="IPR050109">
    <property type="entry name" value="HTH-type_TetR-like_transc_reg"/>
</dbReference>
<evidence type="ECO:0000313" key="8">
    <source>
        <dbReference type="Proteomes" id="UP001565927"/>
    </source>
</evidence>
<evidence type="ECO:0000256" key="2">
    <source>
        <dbReference type="ARBA" id="ARBA00023125"/>
    </source>
</evidence>
<dbReference type="SUPFAM" id="SSF46689">
    <property type="entry name" value="Homeodomain-like"/>
    <property type="match status" value="1"/>
</dbReference>
<proteinExistence type="predicted"/>
<dbReference type="PANTHER" id="PTHR30055">
    <property type="entry name" value="HTH-TYPE TRANSCRIPTIONAL REGULATOR RUTR"/>
    <property type="match status" value="1"/>
</dbReference>
<name>A0ABV4GWN4_9ACTN</name>
<comment type="caution">
    <text evidence="7">The sequence shown here is derived from an EMBL/GenBank/DDBJ whole genome shotgun (WGS) entry which is preliminary data.</text>
</comment>
<dbReference type="Proteomes" id="UP001565927">
    <property type="component" value="Unassembled WGS sequence"/>
</dbReference>
<dbReference type="InterPro" id="IPR001647">
    <property type="entry name" value="HTH_TetR"/>
</dbReference>
<feature type="region of interest" description="Disordered" evidence="5">
    <location>
        <begin position="1"/>
        <end position="25"/>
    </location>
</feature>
<gene>
    <name evidence="7" type="ORF">AB2L27_02975</name>
</gene>
<sequence length="180" mass="18537">MFCSRGGGAGWGGAGRNTSTRPAGVFSGVTSSAELARTLRALRARAGSPDGWARGPRAGPVSDDGAGPGSGLTSEDRTSREALLDAARHEFATAGFTRSSPDGIARAAGVTDGAPIHYVPNRAALVQAVLERRFSAASSRTRSRVPGHRSQALARRSRRPLRATTTVDPSCPATARGSGR</sequence>
<keyword evidence="2 4" id="KW-0238">DNA-binding</keyword>
<accession>A0ABV4GWN4</accession>
<keyword evidence="3" id="KW-0804">Transcription</keyword>
<keyword evidence="1" id="KW-0805">Transcription regulation</keyword>
<protein>
    <submittedName>
        <fullName evidence="7">TetR/AcrR family transcriptional regulator</fullName>
    </submittedName>
</protein>
<dbReference type="Gene3D" id="1.10.357.10">
    <property type="entry name" value="Tetracycline Repressor, domain 2"/>
    <property type="match status" value="1"/>
</dbReference>
<feature type="DNA-binding region" description="H-T-H motif" evidence="4">
    <location>
        <begin position="100"/>
        <end position="119"/>
    </location>
</feature>
<feature type="domain" description="HTH tetR-type" evidence="6">
    <location>
        <begin position="77"/>
        <end position="137"/>
    </location>
</feature>
<evidence type="ECO:0000256" key="1">
    <source>
        <dbReference type="ARBA" id="ARBA00023015"/>
    </source>
</evidence>
<keyword evidence="8" id="KW-1185">Reference proteome</keyword>